<evidence type="ECO:0000313" key="1">
    <source>
        <dbReference type="EMBL" id="KAF3563262.1"/>
    </source>
</evidence>
<organism evidence="1 2">
    <name type="scientific">Brassica cretica</name>
    <name type="common">Mustard</name>
    <dbReference type="NCBI Taxonomy" id="69181"/>
    <lineage>
        <taxon>Eukaryota</taxon>
        <taxon>Viridiplantae</taxon>
        <taxon>Streptophyta</taxon>
        <taxon>Embryophyta</taxon>
        <taxon>Tracheophyta</taxon>
        <taxon>Spermatophyta</taxon>
        <taxon>Magnoliopsida</taxon>
        <taxon>eudicotyledons</taxon>
        <taxon>Gunneridae</taxon>
        <taxon>Pentapetalae</taxon>
        <taxon>rosids</taxon>
        <taxon>malvids</taxon>
        <taxon>Brassicales</taxon>
        <taxon>Brassicaceae</taxon>
        <taxon>Brassiceae</taxon>
        <taxon>Brassica</taxon>
    </lineage>
</organism>
<evidence type="ECO:0000313" key="2">
    <source>
        <dbReference type="Proteomes" id="UP000266723"/>
    </source>
</evidence>
<keyword evidence="2" id="KW-1185">Reference proteome</keyword>
<sequence length="77" mass="8865">MLAAAVCRRNRQRISQGPFAEESWSRPCVDEYHQGVLLVLIAGSKGREVMWKSWPRWKIDDRGLRLRPRGGCGRCPN</sequence>
<dbReference type="Proteomes" id="UP000266723">
    <property type="component" value="Unassembled WGS sequence"/>
</dbReference>
<comment type="caution">
    <text evidence="1">The sequence shown here is derived from an EMBL/GenBank/DDBJ whole genome shotgun (WGS) entry which is preliminary data.</text>
</comment>
<proteinExistence type="predicted"/>
<protein>
    <submittedName>
        <fullName evidence="1">Uncharacterized protein</fullName>
    </submittedName>
</protein>
<dbReference type="EMBL" id="QGKV02000759">
    <property type="protein sequence ID" value="KAF3563262.1"/>
    <property type="molecule type" value="Genomic_DNA"/>
</dbReference>
<reference evidence="1 2" key="1">
    <citation type="journal article" date="2020" name="BMC Genomics">
        <title>Intraspecific diversification of the crop wild relative Brassica cretica Lam. using demographic model selection.</title>
        <authorList>
            <person name="Kioukis A."/>
            <person name="Michalopoulou V.A."/>
            <person name="Briers L."/>
            <person name="Pirintsos S."/>
            <person name="Studholme D.J."/>
            <person name="Pavlidis P."/>
            <person name="Sarris P.F."/>
        </authorList>
    </citation>
    <scope>NUCLEOTIDE SEQUENCE [LARGE SCALE GENOMIC DNA]</scope>
    <source>
        <strain evidence="2">cv. PFS-1207/04</strain>
    </source>
</reference>
<name>A0ABQ7CT65_BRACR</name>
<gene>
    <name evidence="1" type="ORF">DY000_02017029</name>
</gene>
<accession>A0ABQ7CT65</accession>